<keyword evidence="1" id="KW-0812">Transmembrane</keyword>
<comment type="caution">
    <text evidence="2">The sequence shown here is derived from an EMBL/GenBank/DDBJ whole genome shotgun (WGS) entry which is preliminary data.</text>
</comment>
<feature type="non-terminal residue" evidence="2">
    <location>
        <position position="148"/>
    </location>
</feature>
<evidence type="ECO:0000313" key="4">
    <source>
        <dbReference type="Proteomes" id="UP000499080"/>
    </source>
</evidence>
<feature type="transmembrane region" description="Helical" evidence="1">
    <location>
        <begin position="104"/>
        <end position="126"/>
    </location>
</feature>
<sequence>MKVSQETISGGVAIFACCVLYGLFMGTVRMSSLLFVACIARYDVDRKRASFPFVLAFAVRNIIGPVAGFFGKQFGIRKVVVFGVLLSAVSIGACSFAEDIVTVTVLWGVGHGMGYAFGTLLLPHYLSMRFTKHLDKANGITLAGECVT</sequence>
<dbReference type="EMBL" id="BGPR01045582">
    <property type="protein sequence ID" value="GBO22505.1"/>
    <property type="molecule type" value="Genomic_DNA"/>
</dbReference>
<dbReference type="EMBL" id="BGPR01045575">
    <property type="protein sequence ID" value="GBO22497.1"/>
    <property type="molecule type" value="Genomic_DNA"/>
</dbReference>
<keyword evidence="1" id="KW-0472">Membrane</keyword>
<dbReference type="InterPro" id="IPR050327">
    <property type="entry name" value="Proton-linked_MCT"/>
</dbReference>
<feature type="transmembrane region" description="Helical" evidence="1">
    <location>
        <begin position="79"/>
        <end position="98"/>
    </location>
</feature>
<proteinExistence type="predicted"/>
<evidence type="ECO:0008006" key="5">
    <source>
        <dbReference type="Google" id="ProtNLM"/>
    </source>
</evidence>
<keyword evidence="1" id="KW-1133">Transmembrane helix</keyword>
<dbReference type="OrthoDB" id="6431915at2759"/>
<gene>
    <name evidence="3" type="ORF">AVEN_136697_1</name>
    <name evidence="2" type="ORF">AVEN_191427_1</name>
</gene>
<feature type="transmembrane region" description="Helical" evidence="1">
    <location>
        <begin position="12"/>
        <end position="37"/>
    </location>
</feature>
<evidence type="ECO:0000313" key="3">
    <source>
        <dbReference type="EMBL" id="GBO22505.1"/>
    </source>
</evidence>
<accession>A0A4Y2VFJ7</accession>
<feature type="transmembrane region" description="Helical" evidence="1">
    <location>
        <begin position="49"/>
        <end position="70"/>
    </location>
</feature>
<dbReference type="GO" id="GO:0008028">
    <property type="term" value="F:monocarboxylic acid transmembrane transporter activity"/>
    <property type="evidence" value="ECO:0007669"/>
    <property type="project" value="TreeGrafter"/>
</dbReference>
<dbReference type="PANTHER" id="PTHR11360">
    <property type="entry name" value="MONOCARBOXYLATE TRANSPORTER"/>
    <property type="match status" value="1"/>
</dbReference>
<evidence type="ECO:0000313" key="2">
    <source>
        <dbReference type="EMBL" id="GBO22497.1"/>
    </source>
</evidence>
<dbReference type="PANTHER" id="PTHR11360:SF303">
    <property type="entry name" value="MAJOR FACILITATOR SUPERFAMILY (MFS) PROFILE DOMAIN-CONTAINING PROTEIN"/>
    <property type="match status" value="1"/>
</dbReference>
<keyword evidence="4" id="KW-1185">Reference proteome</keyword>
<protein>
    <recommendedName>
        <fullName evidence="5">Major facilitator superfamily (MFS) profile domain-containing protein</fullName>
    </recommendedName>
</protein>
<dbReference type="PROSITE" id="PS51257">
    <property type="entry name" value="PROKAR_LIPOPROTEIN"/>
    <property type="match status" value="1"/>
</dbReference>
<organism evidence="2 4">
    <name type="scientific">Araneus ventricosus</name>
    <name type="common">Orbweaver spider</name>
    <name type="synonym">Epeira ventricosa</name>
    <dbReference type="NCBI Taxonomy" id="182803"/>
    <lineage>
        <taxon>Eukaryota</taxon>
        <taxon>Metazoa</taxon>
        <taxon>Ecdysozoa</taxon>
        <taxon>Arthropoda</taxon>
        <taxon>Chelicerata</taxon>
        <taxon>Arachnida</taxon>
        <taxon>Araneae</taxon>
        <taxon>Araneomorphae</taxon>
        <taxon>Entelegynae</taxon>
        <taxon>Araneoidea</taxon>
        <taxon>Araneidae</taxon>
        <taxon>Araneus</taxon>
    </lineage>
</organism>
<reference evidence="2 4" key="1">
    <citation type="journal article" date="2019" name="Sci. Rep.">
        <title>Orb-weaving spider Araneus ventricosus genome elucidates the spidroin gene catalogue.</title>
        <authorList>
            <person name="Kono N."/>
            <person name="Nakamura H."/>
            <person name="Ohtoshi R."/>
            <person name="Moran D.A.P."/>
            <person name="Shinohara A."/>
            <person name="Yoshida Y."/>
            <person name="Fujiwara M."/>
            <person name="Mori M."/>
            <person name="Tomita M."/>
            <person name="Arakawa K."/>
        </authorList>
    </citation>
    <scope>NUCLEOTIDE SEQUENCE [LARGE SCALE GENOMIC DNA]</scope>
</reference>
<evidence type="ECO:0000256" key="1">
    <source>
        <dbReference type="SAM" id="Phobius"/>
    </source>
</evidence>
<name>A0A4Y2VFJ7_ARAVE</name>
<dbReference type="InterPro" id="IPR036259">
    <property type="entry name" value="MFS_trans_sf"/>
</dbReference>
<dbReference type="AlphaFoldDB" id="A0A4Y2VFJ7"/>
<dbReference type="SUPFAM" id="SSF103473">
    <property type="entry name" value="MFS general substrate transporter"/>
    <property type="match status" value="1"/>
</dbReference>
<dbReference type="Proteomes" id="UP000499080">
    <property type="component" value="Unassembled WGS sequence"/>
</dbReference>
<dbReference type="Gene3D" id="1.20.1250.20">
    <property type="entry name" value="MFS general substrate transporter like domains"/>
    <property type="match status" value="1"/>
</dbReference>